<comment type="caution">
    <text evidence="2">The sequence shown here is derived from an EMBL/GenBank/DDBJ whole genome shotgun (WGS) entry which is preliminary data.</text>
</comment>
<evidence type="ECO:0000313" key="2">
    <source>
        <dbReference type="EMBL" id="TGG91542.1"/>
    </source>
</evidence>
<keyword evidence="3" id="KW-1185">Reference proteome</keyword>
<dbReference type="RefSeq" id="WP_135484326.1">
    <property type="nucleotide sequence ID" value="NZ_SRMF01000008.1"/>
</dbReference>
<evidence type="ECO:0000313" key="3">
    <source>
        <dbReference type="Proteomes" id="UP000297475"/>
    </source>
</evidence>
<feature type="signal peptide" evidence="1">
    <location>
        <begin position="1"/>
        <end position="20"/>
    </location>
</feature>
<dbReference type="AlphaFoldDB" id="A0A4Z0W4C3"/>
<protein>
    <recommendedName>
        <fullName evidence="4">Outer membrane protein beta-barrel domain-containing protein</fullName>
    </recommendedName>
</protein>
<sequence length="149" mass="16617">MRSAATMVLSLLVLSLPAHGEEQTRTSIYTGYYDATPDGGHYFGLGLGGDLQFNEIEYGTNRDTRQVAFYGTYQVPLFRDYAHALLGVGFANFILDDDDFWARVTPDVALIKGGANLRVLGPLYIEALAENSYFGTERADYKLQLRLNF</sequence>
<feature type="chain" id="PRO_5021483849" description="Outer membrane protein beta-barrel domain-containing protein" evidence="1">
    <location>
        <begin position="21"/>
        <end position="149"/>
    </location>
</feature>
<organism evidence="2 3">
    <name type="scientific">Natronospirillum operosum</name>
    <dbReference type="NCBI Taxonomy" id="2759953"/>
    <lineage>
        <taxon>Bacteria</taxon>
        <taxon>Pseudomonadati</taxon>
        <taxon>Pseudomonadota</taxon>
        <taxon>Gammaproteobacteria</taxon>
        <taxon>Oceanospirillales</taxon>
        <taxon>Natronospirillaceae</taxon>
        <taxon>Natronospirillum</taxon>
    </lineage>
</organism>
<name>A0A4Z0W4C3_9GAMM</name>
<accession>A0A4Z0W4C3</accession>
<proteinExistence type="predicted"/>
<dbReference type="Proteomes" id="UP000297475">
    <property type="component" value="Unassembled WGS sequence"/>
</dbReference>
<evidence type="ECO:0008006" key="4">
    <source>
        <dbReference type="Google" id="ProtNLM"/>
    </source>
</evidence>
<reference evidence="2 3" key="1">
    <citation type="submission" date="2019-04" db="EMBL/GenBank/DDBJ databases">
        <title>Natronospirillum operosus gen. nov., sp. nov., a haloalkaliphilic satellite isolated from decaying biomass of laboratory culture of cyanobacterium Geitlerinema sp. and proposal of Natronospirillaceae fam. nov. and Saccharospirillaceae fam. nov.</title>
        <authorList>
            <person name="Kevbrin V."/>
            <person name="Boltyanskaya Y."/>
            <person name="Koziaeva V."/>
            <person name="Grouzdev D.S."/>
            <person name="Park M."/>
            <person name="Cho J."/>
        </authorList>
    </citation>
    <scope>NUCLEOTIDE SEQUENCE [LARGE SCALE GENOMIC DNA]</scope>
    <source>
        <strain evidence="2 3">G-116</strain>
    </source>
</reference>
<evidence type="ECO:0000256" key="1">
    <source>
        <dbReference type="SAM" id="SignalP"/>
    </source>
</evidence>
<dbReference type="EMBL" id="SRMF01000008">
    <property type="protein sequence ID" value="TGG91542.1"/>
    <property type="molecule type" value="Genomic_DNA"/>
</dbReference>
<keyword evidence="1" id="KW-0732">Signal</keyword>
<gene>
    <name evidence="2" type="ORF">E4656_16060</name>
</gene>